<keyword evidence="1" id="KW-1133">Transmembrane helix</keyword>
<dbReference type="Proteomes" id="UP000270296">
    <property type="component" value="Unassembled WGS sequence"/>
</dbReference>
<feature type="transmembrane region" description="Helical" evidence="1">
    <location>
        <begin position="96"/>
        <end position="121"/>
    </location>
</feature>
<organism evidence="4">
    <name type="scientific">Soboliphyme baturini</name>
    <dbReference type="NCBI Taxonomy" id="241478"/>
    <lineage>
        <taxon>Eukaryota</taxon>
        <taxon>Metazoa</taxon>
        <taxon>Ecdysozoa</taxon>
        <taxon>Nematoda</taxon>
        <taxon>Enoplea</taxon>
        <taxon>Dorylaimia</taxon>
        <taxon>Dioctophymatida</taxon>
        <taxon>Dioctophymatoidea</taxon>
        <taxon>Soboliphymatidae</taxon>
        <taxon>Soboliphyme</taxon>
    </lineage>
</organism>
<keyword evidence="1" id="KW-0812">Transmembrane</keyword>
<reference evidence="4" key="1">
    <citation type="submission" date="2016-06" db="UniProtKB">
        <authorList>
            <consortium name="WormBaseParasite"/>
        </authorList>
    </citation>
    <scope>IDENTIFICATION</scope>
</reference>
<sequence>MLQCARRHQPSDGEEQVQIVIFDCGLHDPCTELIFVTINQRTKRICSTKEIGGVFETSAFAELKNMLSPQFQLENIIDSASVAPAPLAMTTKAAEIILGTFGGILGLMCIIGVTVLCYYWNR</sequence>
<evidence type="ECO:0000313" key="3">
    <source>
        <dbReference type="Proteomes" id="UP000270296"/>
    </source>
</evidence>
<evidence type="ECO:0000256" key="1">
    <source>
        <dbReference type="SAM" id="Phobius"/>
    </source>
</evidence>
<gene>
    <name evidence="2" type="ORF">SBAD_LOCUS443</name>
</gene>
<evidence type="ECO:0000313" key="2">
    <source>
        <dbReference type="EMBL" id="VDO83589.1"/>
    </source>
</evidence>
<accession>A0A183I9Z9</accession>
<protein>
    <submittedName>
        <fullName evidence="4">DP-EP family protein</fullName>
    </submittedName>
</protein>
<reference evidence="2 3" key="2">
    <citation type="submission" date="2018-11" db="EMBL/GenBank/DDBJ databases">
        <authorList>
            <consortium name="Pathogen Informatics"/>
        </authorList>
    </citation>
    <scope>NUCLEOTIDE SEQUENCE [LARGE SCALE GENOMIC DNA]</scope>
</reference>
<dbReference type="EMBL" id="UZAM01001132">
    <property type="protein sequence ID" value="VDO83589.1"/>
    <property type="molecule type" value="Genomic_DNA"/>
</dbReference>
<proteinExistence type="predicted"/>
<keyword evidence="1" id="KW-0472">Membrane</keyword>
<name>A0A183I9Z9_9BILA</name>
<dbReference type="AlphaFoldDB" id="A0A183I9Z9"/>
<keyword evidence="3" id="KW-1185">Reference proteome</keyword>
<evidence type="ECO:0000313" key="4">
    <source>
        <dbReference type="WBParaSite" id="SBAD_0000046401-mRNA-1"/>
    </source>
</evidence>
<dbReference type="WBParaSite" id="SBAD_0000046401-mRNA-1">
    <property type="protein sequence ID" value="SBAD_0000046401-mRNA-1"/>
    <property type="gene ID" value="SBAD_0000046401"/>
</dbReference>